<dbReference type="OMA" id="FTTRHDP"/>
<dbReference type="eggNOG" id="KOG0143">
    <property type="taxonomic scope" value="Eukaryota"/>
</dbReference>
<dbReference type="GO" id="GO:0046872">
    <property type="term" value="F:metal ion binding"/>
    <property type="evidence" value="ECO:0007669"/>
    <property type="project" value="UniProtKB-KW"/>
</dbReference>
<name>C4R4I5_KOMPG</name>
<evidence type="ECO:0000313" key="5">
    <source>
        <dbReference type="Proteomes" id="UP000000314"/>
    </source>
</evidence>
<comment type="similarity">
    <text evidence="1">Belongs to the iron/ascorbate-dependent oxidoreductase family.</text>
</comment>
<accession>C4R4I5</accession>
<dbReference type="SMR" id="C4R4I5"/>
<dbReference type="InterPro" id="IPR050231">
    <property type="entry name" value="Iron_ascorbate_oxido_reductase"/>
</dbReference>
<organism evidence="4 5">
    <name type="scientific">Komagataella phaffii (strain GS115 / ATCC 20864)</name>
    <name type="common">Yeast</name>
    <name type="synonym">Pichia pastoris</name>
    <dbReference type="NCBI Taxonomy" id="644223"/>
    <lineage>
        <taxon>Eukaryota</taxon>
        <taxon>Fungi</taxon>
        <taxon>Dikarya</taxon>
        <taxon>Ascomycota</taxon>
        <taxon>Saccharomycotina</taxon>
        <taxon>Pichiomycetes</taxon>
        <taxon>Pichiales</taxon>
        <taxon>Pichiaceae</taxon>
        <taxon>Komagataella</taxon>
    </lineage>
</organism>
<dbReference type="Gene3D" id="2.60.120.330">
    <property type="entry name" value="B-lactam Antibiotic, Isopenicillin N Synthase, Chain"/>
    <property type="match status" value="1"/>
</dbReference>
<dbReference type="EMBL" id="FN392321">
    <property type="protein sequence ID" value="CAY70471.1"/>
    <property type="molecule type" value="Genomic_DNA"/>
</dbReference>
<evidence type="ECO:0000256" key="1">
    <source>
        <dbReference type="RuleBase" id="RU003682"/>
    </source>
</evidence>
<dbReference type="STRING" id="644223.C4R4I5"/>
<dbReference type="PANTHER" id="PTHR47990">
    <property type="entry name" value="2-OXOGLUTARATE (2OG) AND FE(II)-DEPENDENT OXYGENASE SUPERFAMILY PROTEIN-RELATED"/>
    <property type="match status" value="1"/>
</dbReference>
<dbReference type="Pfam" id="PF14226">
    <property type="entry name" value="DIOX_N"/>
    <property type="match status" value="1"/>
</dbReference>
<keyword evidence="1" id="KW-0560">Oxidoreductase</keyword>
<evidence type="ECO:0000256" key="2">
    <source>
        <dbReference type="SAM" id="MobiDB-lite"/>
    </source>
</evidence>
<dbReference type="InterPro" id="IPR027443">
    <property type="entry name" value="IPNS-like_sf"/>
</dbReference>
<feature type="domain" description="Fe2OG dioxygenase" evidence="3">
    <location>
        <begin position="170"/>
        <end position="291"/>
    </location>
</feature>
<feature type="region of interest" description="Disordered" evidence="2">
    <location>
        <begin position="74"/>
        <end position="96"/>
    </location>
</feature>
<dbReference type="Proteomes" id="UP000000314">
    <property type="component" value="Chromosome 3"/>
</dbReference>
<dbReference type="InParanoid" id="C4R4I5"/>
<dbReference type="Pfam" id="PF03171">
    <property type="entry name" value="2OG-FeII_Oxy"/>
    <property type="match status" value="1"/>
</dbReference>
<sequence>MENPLQIIDISNIDIPTAREVVSAAGSQGFLMLEGHGFSQEEVAELFKVSKGFFEEPLEEKKKYTIPANDNHGYTTFGGENLDESNPDKPQGDPKEGYNFSNLNLLEGTWNGSTPEYFQNSEHAKVVQSVIKKHSLLVHKLLTLFAIGLEIDKEAGGADWFVQRHKLTDPSGTTFRLLHYPSPKSLNPEETIRAGAHTDYGGVTLLFQQDGQAGLEIHSPLTKKWTPVPFVDASAQFKEKGAAAPIIVNIGDQLSYWTNGLLKSTVHRVKFPEESVREGKSRYSIVFFSHPADDTLLEPVPSPFIRAVNGRGAGAQSKAITAKEHLLKRLAATYGWY</sequence>
<reference evidence="4 5" key="1">
    <citation type="journal article" date="2009" name="Nat. Biotechnol.">
        <title>Genome sequence of the recombinant protein production host Pichia pastoris.</title>
        <authorList>
            <person name="De Schutter K."/>
            <person name="Lin Y.C."/>
            <person name="Tiels P."/>
            <person name="Van Hecke A."/>
            <person name="Glinka S."/>
            <person name="Weber-Lehmann J."/>
            <person name="Rouze P."/>
            <person name="Van de Peer Y."/>
            <person name="Callewaert N."/>
        </authorList>
    </citation>
    <scope>NUCLEOTIDE SEQUENCE [LARGE SCALE GENOMIC DNA]</scope>
    <source>
        <strain evidence="5">GS115 / ATCC 20864</strain>
    </source>
</reference>
<dbReference type="GO" id="GO:0016491">
    <property type="term" value="F:oxidoreductase activity"/>
    <property type="evidence" value="ECO:0007669"/>
    <property type="project" value="UniProtKB-KW"/>
</dbReference>
<keyword evidence="1" id="KW-0408">Iron</keyword>
<protein>
    <recommendedName>
        <fullName evidence="3">Fe2OG dioxygenase domain-containing protein</fullName>
    </recommendedName>
</protein>
<dbReference type="KEGG" id="ppa:PAS_chr3_0422"/>
<evidence type="ECO:0000259" key="3">
    <source>
        <dbReference type="PROSITE" id="PS51471"/>
    </source>
</evidence>
<evidence type="ECO:0000313" key="4">
    <source>
        <dbReference type="EMBL" id="CAY70471.1"/>
    </source>
</evidence>
<dbReference type="FunFam" id="2.60.120.330:FF:000051">
    <property type="entry name" value="Clavaminate synthase-like protein"/>
    <property type="match status" value="1"/>
</dbReference>
<dbReference type="HOGENOM" id="CLU_010119_6_2_1"/>
<keyword evidence="5" id="KW-1185">Reference proteome</keyword>
<dbReference type="OrthoDB" id="288590at2759"/>
<keyword evidence="1" id="KW-0479">Metal-binding</keyword>
<dbReference type="InterPro" id="IPR026992">
    <property type="entry name" value="DIOX_N"/>
</dbReference>
<dbReference type="GeneID" id="8199554"/>
<dbReference type="InterPro" id="IPR044861">
    <property type="entry name" value="IPNS-like_FE2OG_OXY"/>
</dbReference>
<feature type="compositionally biased region" description="Basic and acidic residues" evidence="2">
    <location>
        <begin position="86"/>
        <end position="96"/>
    </location>
</feature>
<dbReference type="RefSeq" id="XP_002492650.1">
    <property type="nucleotide sequence ID" value="XM_002492605.1"/>
</dbReference>
<gene>
    <name evidence="4" type="ordered locus">PAS_chr3_0422</name>
</gene>
<dbReference type="AlphaFoldDB" id="C4R4I5"/>
<dbReference type="InterPro" id="IPR005123">
    <property type="entry name" value="Oxoglu/Fe-dep_dioxygenase_dom"/>
</dbReference>
<proteinExistence type="inferred from homology"/>
<dbReference type="SUPFAM" id="SSF51197">
    <property type="entry name" value="Clavaminate synthase-like"/>
    <property type="match status" value="1"/>
</dbReference>
<dbReference type="GO" id="GO:0044283">
    <property type="term" value="P:small molecule biosynthetic process"/>
    <property type="evidence" value="ECO:0007669"/>
    <property type="project" value="UniProtKB-ARBA"/>
</dbReference>
<dbReference type="PROSITE" id="PS51471">
    <property type="entry name" value="FE2OG_OXY"/>
    <property type="match status" value="1"/>
</dbReference>